<dbReference type="PANTHER" id="PTHR46091">
    <property type="entry name" value="BLR7054 PROTEIN"/>
    <property type="match status" value="1"/>
</dbReference>
<dbReference type="Gene3D" id="3.50.50.60">
    <property type="entry name" value="FAD/NAD(P)-binding domain"/>
    <property type="match status" value="1"/>
</dbReference>
<keyword evidence="6" id="KW-0472">Membrane</keyword>
<keyword evidence="2" id="KW-0732">Signal</keyword>
<dbReference type="EMBL" id="PTQZ01000052">
    <property type="protein sequence ID" value="PQA47998.1"/>
    <property type="molecule type" value="Genomic_DNA"/>
</dbReference>
<dbReference type="PANTHER" id="PTHR46091:SF3">
    <property type="entry name" value="AMINE OXIDASE DOMAIN-CONTAINING PROTEIN"/>
    <property type="match status" value="1"/>
</dbReference>
<keyword evidence="3" id="KW-0274">FAD</keyword>
<dbReference type="SUPFAM" id="SSF51905">
    <property type="entry name" value="FAD/NAD(P)-binding domain"/>
    <property type="match status" value="1"/>
</dbReference>
<organism evidence="7 8">
    <name type="scientific">Amnimonas aquatica</name>
    <dbReference type="NCBI Taxonomy" id="2094561"/>
    <lineage>
        <taxon>Bacteria</taxon>
        <taxon>Pseudomonadati</taxon>
        <taxon>Pseudomonadota</taxon>
        <taxon>Gammaproteobacteria</taxon>
        <taxon>Moraxellales</taxon>
        <taxon>Moraxellaceae</taxon>
        <taxon>Amnimonas</taxon>
    </lineage>
</organism>
<evidence type="ECO:0000256" key="5">
    <source>
        <dbReference type="ARBA" id="ARBA00023027"/>
    </source>
</evidence>
<feature type="non-terminal residue" evidence="7">
    <location>
        <position position="56"/>
    </location>
</feature>
<dbReference type="AlphaFoldDB" id="A0A2P6ATS1"/>
<keyword evidence="5" id="KW-0520">NAD</keyword>
<gene>
    <name evidence="7" type="ORF">C5O18_03580</name>
</gene>
<dbReference type="OrthoDB" id="9799943at2"/>
<evidence type="ECO:0000256" key="2">
    <source>
        <dbReference type="ARBA" id="ARBA00022729"/>
    </source>
</evidence>
<dbReference type="RefSeq" id="WP_146089190.1">
    <property type="nucleotide sequence ID" value="NZ_PTQZ01000052.1"/>
</dbReference>
<keyword evidence="8" id="KW-1185">Reference proteome</keyword>
<accession>A0A2P6ATS1</accession>
<evidence type="ECO:0000256" key="6">
    <source>
        <dbReference type="SAM" id="Phobius"/>
    </source>
</evidence>
<dbReference type="Pfam" id="PF13450">
    <property type="entry name" value="NAD_binding_8"/>
    <property type="match status" value="1"/>
</dbReference>
<evidence type="ECO:0000313" key="7">
    <source>
        <dbReference type="EMBL" id="PQA47998.1"/>
    </source>
</evidence>
<protein>
    <submittedName>
        <fullName evidence="7">Uncharacterized protein</fullName>
    </submittedName>
</protein>
<keyword evidence="1" id="KW-0285">Flavoprotein</keyword>
<dbReference type="Proteomes" id="UP000243900">
    <property type="component" value="Unassembled WGS sequence"/>
</dbReference>
<name>A0A2P6ATS1_9GAMM</name>
<dbReference type="InterPro" id="IPR036188">
    <property type="entry name" value="FAD/NAD-bd_sf"/>
</dbReference>
<evidence type="ECO:0000313" key="8">
    <source>
        <dbReference type="Proteomes" id="UP000243900"/>
    </source>
</evidence>
<comment type="caution">
    <text evidence="7">The sequence shown here is derived from an EMBL/GenBank/DDBJ whole genome shotgun (WGS) entry which is preliminary data.</text>
</comment>
<evidence type="ECO:0000256" key="1">
    <source>
        <dbReference type="ARBA" id="ARBA00022630"/>
    </source>
</evidence>
<evidence type="ECO:0000256" key="3">
    <source>
        <dbReference type="ARBA" id="ARBA00022827"/>
    </source>
</evidence>
<reference evidence="8" key="1">
    <citation type="submission" date="2018-02" db="EMBL/GenBank/DDBJ databases">
        <title>Genome sequencing of Solimonas sp. HR-BB.</title>
        <authorList>
            <person name="Lee Y."/>
            <person name="Jeon C.O."/>
        </authorList>
    </citation>
    <scope>NUCLEOTIDE SEQUENCE [LARGE SCALE GENOMIC DNA]</scope>
    <source>
        <strain evidence="8">HR-E</strain>
    </source>
</reference>
<feature type="transmembrane region" description="Helical" evidence="6">
    <location>
        <begin position="21"/>
        <end position="38"/>
    </location>
</feature>
<sequence length="56" mass="5990">MPMHRIGRRYRSGRASGPYDLIVIGSGIGGLTVAALMAKLGKRVCVLEQHYTAGGF</sequence>
<dbReference type="InterPro" id="IPR052206">
    <property type="entry name" value="Retinol_saturase"/>
</dbReference>
<proteinExistence type="predicted"/>
<keyword evidence="4" id="KW-0521">NADP</keyword>
<keyword evidence="6" id="KW-1133">Transmembrane helix</keyword>
<evidence type="ECO:0000256" key="4">
    <source>
        <dbReference type="ARBA" id="ARBA00022857"/>
    </source>
</evidence>
<keyword evidence="6" id="KW-0812">Transmembrane</keyword>